<comment type="caution">
    <text evidence="9">The sequence shown here is derived from an EMBL/GenBank/DDBJ whole genome shotgun (WGS) entry which is preliminary data.</text>
</comment>
<evidence type="ECO:0000256" key="5">
    <source>
        <dbReference type="ARBA" id="ARBA00022833"/>
    </source>
</evidence>
<dbReference type="RefSeq" id="WP_096015077.1">
    <property type="nucleotide sequence ID" value="NZ_MJJY01000006.1"/>
</dbReference>
<dbReference type="InterPro" id="IPR036237">
    <property type="entry name" value="Xyl_isomerase-like_sf"/>
</dbReference>
<gene>
    <name evidence="7" type="primary">nfo</name>
    <name evidence="9" type="ORF">XK09_00730</name>
</gene>
<feature type="binding site" evidence="7">
    <location>
        <position position="179"/>
    </location>
    <ligand>
        <name>Zn(2+)</name>
        <dbReference type="ChEBI" id="CHEBI:29105"/>
        <label>2</label>
    </ligand>
</feature>
<dbReference type="InterPro" id="IPR013022">
    <property type="entry name" value="Xyl_isomerase-like_TIM-brl"/>
</dbReference>
<dbReference type="CDD" id="cd00019">
    <property type="entry name" value="AP2Ec"/>
    <property type="match status" value="1"/>
</dbReference>
<dbReference type="PANTHER" id="PTHR21445:SF0">
    <property type="entry name" value="APURINIC-APYRIMIDINIC ENDONUCLEASE"/>
    <property type="match status" value="1"/>
</dbReference>
<dbReference type="GO" id="GO:0008833">
    <property type="term" value="F:deoxyribonuclease IV (phage-T4-induced) activity"/>
    <property type="evidence" value="ECO:0007669"/>
    <property type="project" value="UniProtKB-EC"/>
</dbReference>
<evidence type="ECO:0000256" key="4">
    <source>
        <dbReference type="ARBA" id="ARBA00022801"/>
    </source>
</evidence>
<dbReference type="PANTHER" id="PTHR21445">
    <property type="entry name" value="ENDONUCLEASE IV ENDODEOXYRIBONUCLEASE IV"/>
    <property type="match status" value="1"/>
</dbReference>
<feature type="binding site" evidence="7">
    <location>
        <position position="145"/>
    </location>
    <ligand>
        <name>Zn(2+)</name>
        <dbReference type="ChEBI" id="CHEBI:29105"/>
        <label>2</label>
    </ligand>
</feature>
<feature type="domain" description="Xylose isomerase-like TIM barrel" evidence="8">
    <location>
        <begin position="21"/>
        <end position="277"/>
    </location>
</feature>
<evidence type="ECO:0000259" key="8">
    <source>
        <dbReference type="Pfam" id="PF01261"/>
    </source>
</evidence>
<keyword evidence="3 7" id="KW-0227">DNA damage</keyword>
<keyword evidence="7" id="KW-0540">Nuclease</keyword>
<dbReference type="Gene3D" id="3.20.20.150">
    <property type="entry name" value="Divalent-metal-dependent TIM barrel enzymes"/>
    <property type="match status" value="1"/>
</dbReference>
<accession>A0ABY3GAF7</accession>
<evidence type="ECO:0000256" key="1">
    <source>
        <dbReference type="ARBA" id="ARBA00005340"/>
    </source>
</evidence>
<comment type="catalytic activity">
    <reaction evidence="7">
        <text>Endonucleolytic cleavage to 5'-phosphooligonucleotide end-products.</text>
        <dbReference type="EC" id="3.1.21.2"/>
    </reaction>
</comment>
<dbReference type="InterPro" id="IPR018246">
    <property type="entry name" value="AP_endonuc_F2_Zn_BS"/>
</dbReference>
<feature type="binding site" evidence="7">
    <location>
        <position position="229"/>
    </location>
    <ligand>
        <name>Zn(2+)</name>
        <dbReference type="ChEBI" id="CHEBI:29105"/>
        <label>3</label>
    </ligand>
</feature>
<dbReference type="HAMAP" id="MF_00152">
    <property type="entry name" value="Nfo"/>
    <property type="match status" value="1"/>
</dbReference>
<dbReference type="EC" id="3.1.21.2" evidence="7"/>
<reference evidence="9 10" key="1">
    <citation type="submission" date="2019-07" db="EMBL/GenBank/DDBJ databases">
        <title>Rapid identification of Enteric Bacteria from Whole Genome Sequences (WGS) using Average Nucleotide Identity (ANI).</title>
        <authorList>
            <person name="Lane C."/>
        </authorList>
    </citation>
    <scope>NUCLEOTIDE SEQUENCE [LARGE SCALE GENOMIC DNA]</scope>
    <source>
        <strain evidence="9 10">2013D-9588</strain>
    </source>
</reference>
<dbReference type="PROSITE" id="PS00730">
    <property type="entry name" value="AP_NUCLEASE_F2_2"/>
    <property type="match status" value="1"/>
</dbReference>
<keyword evidence="2 7" id="KW-0479">Metal-binding</keyword>
<dbReference type="Proteomes" id="UP000321599">
    <property type="component" value="Unassembled WGS sequence"/>
</dbReference>
<evidence type="ECO:0000313" key="9">
    <source>
        <dbReference type="EMBL" id="TWO31010.1"/>
    </source>
</evidence>
<feature type="binding site" evidence="7">
    <location>
        <position position="261"/>
    </location>
    <ligand>
        <name>Zn(2+)</name>
        <dbReference type="ChEBI" id="CHEBI:29105"/>
        <label>2</label>
    </ligand>
</feature>
<name>A0ABY3GAF7_9BACT</name>
<feature type="binding site" evidence="7">
    <location>
        <position position="182"/>
    </location>
    <ligand>
        <name>Zn(2+)</name>
        <dbReference type="ChEBI" id="CHEBI:29105"/>
        <label>3</label>
    </ligand>
</feature>
<dbReference type="NCBIfam" id="NF002199">
    <property type="entry name" value="PRK01060.1-4"/>
    <property type="match status" value="1"/>
</dbReference>
<evidence type="ECO:0000256" key="3">
    <source>
        <dbReference type="ARBA" id="ARBA00022763"/>
    </source>
</evidence>
<evidence type="ECO:0000313" key="10">
    <source>
        <dbReference type="Proteomes" id="UP000321599"/>
    </source>
</evidence>
<dbReference type="PROSITE" id="PS00731">
    <property type="entry name" value="AP_NUCLEASE_F2_3"/>
    <property type="match status" value="1"/>
</dbReference>
<feature type="binding site" evidence="7">
    <location>
        <position position="69"/>
    </location>
    <ligand>
        <name>Zn(2+)</name>
        <dbReference type="ChEBI" id="CHEBI:29105"/>
        <label>1</label>
    </ligand>
</feature>
<dbReference type="Pfam" id="PF01261">
    <property type="entry name" value="AP_endonuc_2"/>
    <property type="match status" value="1"/>
</dbReference>
<comment type="function">
    <text evidence="7">Endonuclease IV plays a role in DNA repair. It cleaves phosphodiester bonds at apurinic or apyrimidinic (AP) sites, generating a 3'-hydroxyl group and a 5'-terminal sugar phosphate.</text>
</comment>
<dbReference type="EMBL" id="VOAV01000004">
    <property type="protein sequence ID" value="TWO31010.1"/>
    <property type="molecule type" value="Genomic_DNA"/>
</dbReference>
<feature type="binding site" evidence="7">
    <location>
        <position position="216"/>
    </location>
    <ligand>
        <name>Zn(2+)</name>
        <dbReference type="ChEBI" id="CHEBI:29105"/>
        <label>2</label>
    </ligand>
</feature>
<organism evidence="9 10">
    <name type="scientific">Campylobacter lanienae</name>
    <dbReference type="NCBI Taxonomy" id="75658"/>
    <lineage>
        <taxon>Bacteria</taxon>
        <taxon>Pseudomonadati</taxon>
        <taxon>Campylobacterota</taxon>
        <taxon>Epsilonproteobacteria</taxon>
        <taxon>Campylobacterales</taxon>
        <taxon>Campylobacteraceae</taxon>
        <taxon>Campylobacter</taxon>
    </lineage>
</organism>
<keyword evidence="5 7" id="KW-0862">Zinc</keyword>
<comment type="cofactor">
    <cofactor evidence="7">
        <name>Zn(2+)</name>
        <dbReference type="ChEBI" id="CHEBI:29105"/>
    </cofactor>
    <text evidence="7">Binds 3 Zn(2+) ions.</text>
</comment>
<evidence type="ECO:0000256" key="7">
    <source>
        <dbReference type="HAMAP-Rule" id="MF_00152"/>
    </source>
</evidence>
<keyword evidence="10" id="KW-1185">Reference proteome</keyword>
<evidence type="ECO:0000256" key="2">
    <source>
        <dbReference type="ARBA" id="ARBA00022723"/>
    </source>
</evidence>
<dbReference type="SUPFAM" id="SSF51658">
    <property type="entry name" value="Xylose isomerase-like"/>
    <property type="match status" value="1"/>
</dbReference>
<protein>
    <recommendedName>
        <fullName evidence="7">Probable endonuclease 4</fullName>
        <ecNumber evidence="7">3.1.21.2</ecNumber>
    </recommendedName>
    <alternativeName>
        <fullName evidence="7">Endodeoxyribonuclease IV</fullName>
    </alternativeName>
    <alternativeName>
        <fullName evidence="7">Endonuclease IV</fullName>
    </alternativeName>
</protein>
<feature type="binding site" evidence="7">
    <location>
        <position position="109"/>
    </location>
    <ligand>
        <name>Zn(2+)</name>
        <dbReference type="ChEBI" id="CHEBI:29105"/>
        <label>1</label>
    </ligand>
</feature>
<feature type="binding site" evidence="7">
    <location>
        <position position="145"/>
    </location>
    <ligand>
        <name>Zn(2+)</name>
        <dbReference type="ChEBI" id="CHEBI:29105"/>
        <label>1</label>
    </ligand>
</feature>
<keyword evidence="6 7" id="KW-0234">DNA repair</keyword>
<keyword evidence="4 7" id="KW-0378">Hydrolase</keyword>
<comment type="similarity">
    <text evidence="1 7">Belongs to the AP endonuclease 2 family.</text>
</comment>
<feature type="binding site" evidence="7">
    <location>
        <position position="231"/>
    </location>
    <ligand>
        <name>Zn(2+)</name>
        <dbReference type="ChEBI" id="CHEBI:29105"/>
        <label>3</label>
    </ligand>
</feature>
<dbReference type="InterPro" id="IPR001719">
    <property type="entry name" value="AP_endonuc_2"/>
</dbReference>
<keyword evidence="7" id="KW-0255">Endonuclease</keyword>
<dbReference type="SMART" id="SM00518">
    <property type="entry name" value="AP2Ec"/>
    <property type="match status" value="1"/>
</dbReference>
<sequence length="280" mass="31239">MKRIGAHVSASGGVANAPLNAQNIAADAFALFVKNQRQWSAKPLSQKDIDEFKLNLNKANIKPEHILAHNSYLVNLGHPDADARAKSFNSFLDEIRRCEALGIELINFHPGSHLKQISEDECLELIAQQMNNLLKNSSNIKLVIENTAGQGSNLGYKFEHLAALINMSQDSSRVGVCIDTCHLFASGYDIRDDESYAKTMSEFDRIVGYKYLSGMHINDSKCALGSRKDRHDSLGVGMIGKEAFKFIMNDPKIDEIPLILETIDESIWADEIKMLRDFIN</sequence>
<proteinExistence type="inferred from homology"/>
<dbReference type="PROSITE" id="PS51432">
    <property type="entry name" value="AP_NUCLEASE_F2_4"/>
    <property type="match status" value="1"/>
</dbReference>
<dbReference type="NCBIfam" id="TIGR00587">
    <property type="entry name" value="nfo"/>
    <property type="match status" value="1"/>
</dbReference>
<evidence type="ECO:0000256" key="6">
    <source>
        <dbReference type="ARBA" id="ARBA00023204"/>
    </source>
</evidence>